<proteinExistence type="predicted"/>
<dbReference type="Pfam" id="PF00132">
    <property type="entry name" value="Hexapep"/>
    <property type="match status" value="1"/>
</dbReference>
<name>A0ABR7M864_9BACT</name>
<dbReference type="SUPFAM" id="SSF51161">
    <property type="entry name" value="Trimeric LpxA-like enzymes"/>
    <property type="match status" value="1"/>
</dbReference>
<evidence type="ECO:0000256" key="1">
    <source>
        <dbReference type="ARBA" id="ARBA00022679"/>
    </source>
</evidence>
<keyword evidence="3" id="KW-0012">Acyltransferase</keyword>
<dbReference type="Proteomes" id="UP000765802">
    <property type="component" value="Unassembled WGS sequence"/>
</dbReference>
<dbReference type="CDD" id="cd04647">
    <property type="entry name" value="LbH_MAT_like"/>
    <property type="match status" value="1"/>
</dbReference>
<comment type="caution">
    <text evidence="4">The sequence shown here is derived from an EMBL/GenBank/DDBJ whole genome shotgun (WGS) entry which is preliminary data.</text>
</comment>
<dbReference type="InterPro" id="IPR051159">
    <property type="entry name" value="Hexapeptide_acetyltransf"/>
</dbReference>
<dbReference type="RefSeq" id="WP_281384565.1">
    <property type="nucleotide sequence ID" value="NZ_JBHULF010000014.1"/>
</dbReference>
<evidence type="ECO:0008006" key="6">
    <source>
        <dbReference type="Google" id="ProtNLM"/>
    </source>
</evidence>
<evidence type="ECO:0000313" key="4">
    <source>
        <dbReference type="EMBL" id="MBC6491024.1"/>
    </source>
</evidence>
<sequence length="177" mass="19073">MVLLNYYKSIANRLRRIFLKLRGVSIKSKSFIAAGVSIPRFPSNVEIGKNTFIDEKATLLISAVNVNSAGKIIVGDNVYINRFFFADCMEQIIIGDGCMIGPYVYITDGDHNFKGNNELRNSGMVTAKVVIGKNVWIGAHAVILKGVSIGDNAVIAAGAVVTKDVLTNTVVKGIPAK</sequence>
<evidence type="ECO:0000313" key="5">
    <source>
        <dbReference type="Proteomes" id="UP000765802"/>
    </source>
</evidence>
<organism evidence="4 5">
    <name type="scientific">Flavihumibacter stibioxidans</name>
    <dbReference type="NCBI Taxonomy" id="1834163"/>
    <lineage>
        <taxon>Bacteria</taxon>
        <taxon>Pseudomonadati</taxon>
        <taxon>Bacteroidota</taxon>
        <taxon>Chitinophagia</taxon>
        <taxon>Chitinophagales</taxon>
        <taxon>Chitinophagaceae</taxon>
        <taxon>Flavihumibacter</taxon>
    </lineage>
</organism>
<keyword evidence="1" id="KW-0808">Transferase</keyword>
<evidence type="ECO:0000256" key="2">
    <source>
        <dbReference type="ARBA" id="ARBA00022737"/>
    </source>
</evidence>
<dbReference type="InterPro" id="IPR018357">
    <property type="entry name" value="Hexapep_transf_CS"/>
</dbReference>
<keyword evidence="5" id="KW-1185">Reference proteome</keyword>
<protein>
    <recommendedName>
        <fullName evidence="6">Acyltransferase</fullName>
    </recommendedName>
</protein>
<dbReference type="EMBL" id="MBUA01000012">
    <property type="protein sequence ID" value="MBC6491024.1"/>
    <property type="molecule type" value="Genomic_DNA"/>
</dbReference>
<keyword evidence="2" id="KW-0677">Repeat</keyword>
<gene>
    <name evidence="4" type="ORF">BC349_08280</name>
</gene>
<accession>A0ABR7M864</accession>
<reference evidence="4 5" key="1">
    <citation type="submission" date="2016-07" db="EMBL/GenBank/DDBJ databases">
        <title>Genome analysis of Flavihumibacter stibioxidans YS-17.</title>
        <authorList>
            <person name="Shi K."/>
            <person name="Han Y."/>
            <person name="Wang G."/>
        </authorList>
    </citation>
    <scope>NUCLEOTIDE SEQUENCE [LARGE SCALE GENOMIC DNA]</scope>
    <source>
        <strain evidence="4 5">YS-17</strain>
    </source>
</reference>
<dbReference type="PROSITE" id="PS00101">
    <property type="entry name" value="HEXAPEP_TRANSFERASES"/>
    <property type="match status" value="1"/>
</dbReference>
<evidence type="ECO:0000256" key="3">
    <source>
        <dbReference type="ARBA" id="ARBA00023315"/>
    </source>
</evidence>
<dbReference type="InterPro" id="IPR011004">
    <property type="entry name" value="Trimer_LpxA-like_sf"/>
</dbReference>
<dbReference type="Gene3D" id="2.160.10.10">
    <property type="entry name" value="Hexapeptide repeat proteins"/>
    <property type="match status" value="1"/>
</dbReference>
<dbReference type="InterPro" id="IPR001451">
    <property type="entry name" value="Hexapep"/>
</dbReference>
<dbReference type="PANTHER" id="PTHR23416:SF78">
    <property type="entry name" value="LIPOPOLYSACCHARIDE BIOSYNTHESIS O-ACETYL TRANSFERASE WBBJ-RELATED"/>
    <property type="match status" value="1"/>
</dbReference>
<dbReference type="PANTHER" id="PTHR23416">
    <property type="entry name" value="SIALIC ACID SYNTHASE-RELATED"/>
    <property type="match status" value="1"/>
</dbReference>